<dbReference type="Proteomes" id="UP000092460">
    <property type="component" value="Unassembled WGS sequence"/>
</dbReference>
<dbReference type="EnsemblMetazoa" id="GPPI043294-RA">
    <property type="protein sequence ID" value="GPPI043294-PA"/>
    <property type="gene ID" value="GPPI043294"/>
</dbReference>
<evidence type="ECO:0000313" key="1">
    <source>
        <dbReference type="EnsemblMetazoa" id="GPPI043294-PA"/>
    </source>
</evidence>
<dbReference type="VEuPathDB" id="VectorBase:GPPI043294"/>
<name>A0A1B0BX99_9MUSC</name>
<reference evidence="2" key="1">
    <citation type="submission" date="2015-01" db="EMBL/GenBank/DDBJ databases">
        <authorList>
            <person name="Aksoy S."/>
            <person name="Warren W."/>
            <person name="Wilson R.K."/>
        </authorList>
    </citation>
    <scope>NUCLEOTIDE SEQUENCE [LARGE SCALE GENOMIC DNA]</scope>
    <source>
        <strain evidence="2">IAEA</strain>
    </source>
</reference>
<reference evidence="1" key="2">
    <citation type="submission" date="2020-05" db="UniProtKB">
        <authorList>
            <consortium name="EnsemblMetazoa"/>
        </authorList>
    </citation>
    <scope>IDENTIFICATION</scope>
    <source>
        <strain evidence="1">IAEA</strain>
    </source>
</reference>
<accession>A0A1B0BX99</accession>
<dbReference type="AlphaFoldDB" id="A0A1B0BX99"/>
<evidence type="ECO:0000313" key="2">
    <source>
        <dbReference type="Proteomes" id="UP000092460"/>
    </source>
</evidence>
<protein>
    <submittedName>
        <fullName evidence="1">Uncharacterized protein</fullName>
    </submittedName>
</protein>
<keyword evidence="2" id="KW-1185">Reference proteome</keyword>
<dbReference type="EMBL" id="JXJN01022126">
    <property type="status" value="NOT_ANNOTATED_CDS"/>
    <property type="molecule type" value="Genomic_DNA"/>
</dbReference>
<sequence length="100" mass="11559">MVNKRWILKASWLCVPEDQVIKKVCILCVRLIKRKFLFASESHIMIKVPNKQHNCDKIFPMRVSMSAKPTNQTTNQSTSYSTITDSSISVVHLIRRQNTP</sequence>
<proteinExistence type="predicted"/>
<organism evidence="1 2">
    <name type="scientific">Glossina palpalis gambiensis</name>
    <dbReference type="NCBI Taxonomy" id="67801"/>
    <lineage>
        <taxon>Eukaryota</taxon>
        <taxon>Metazoa</taxon>
        <taxon>Ecdysozoa</taxon>
        <taxon>Arthropoda</taxon>
        <taxon>Hexapoda</taxon>
        <taxon>Insecta</taxon>
        <taxon>Pterygota</taxon>
        <taxon>Neoptera</taxon>
        <taxon>Endopterygota</taxon>
        <taxon>Diptera</taxon>
        <taxon>Brachycera</taxon>
        <taxon>Muscomorpha</taxon>
        <taxon>Hippoboscoidea</taxon>
        <taxon>Glossinidae</taxon>
        <taxon>Glossina</taxon>
    </lineage>
</organism>